<dbReference type="EMBL" id="PYDT01000005">
    <property type="protein sequence ID" value="THU61162.1"/>
    <property type="molecule type" value="Genomic_DNA"/>
</dbReference>
<dbReference type="Pfam" id="PF03478">
    <property type="entry name" value="Beta-prop_KIB1-4"/>
    <property type="match status" value="1"/>
</dbReference>
<keyword evidence="1" id="KW-0808">Transferase</keyword>
<dbReference type="Gene3D" id="3.40.50.2000">
    <property type="entry name" value="Glycogen Phosphorylase B"/>
    <property type="match status" value="1"/>
</dbReference>
<dbReference type="STRING" id="52838.A0A4S8JJ70"/>
<keyword evidence="5" id="KW-1185">Reference proteome</keyword>
<evidence type="ECO:0008006" key="6">
    <source>
        <dbReference type="Google" id="ProtNLM"/>
    </source>
</evidence>
<evidence type="ECO:0000259" key="2">
    <source>
        <dbReference type="Pfam" id="PF00646"/>
    </source>
</evidence>
<evidence type="ECO:0000259" key="3">
    <source>
        <dbReference type="Pfam" id="PF03478"/>
    </source>
</evidence>
<feature type="domain" description="KIB1-4 beta-propeller" evidence="3">
    <location>
        <begin position="65"/>
        <end position="348"/>
    </location>
</feature>
<dbReference type="InterPro" id="IPR002213">
    <property type="entry name" value="UDP_glucos_trans"/>
</dbReference>
<evidence type="ECO:0000313" key="5">
    <source>
        <dbReference type="Proteomes" id="UP000317650"/>
    </source>
</evidence>
<dbReference type="Proteomes" id="UP000317650">
    <property type="component" value="Chromosome 7"/>
</dbReference>
<sequence>MANWSELTIDILGMIHGELSICDYVRFRAVCKHWNLVSKFEDHRRLRPQAPWLMLSGDDNSTAKFFSIVEKKIYKIRCPQPMIGKRIYVGSCHGWVATLDGRCNMHLLNPLTGAQIPLPSVLTLPFIRHIYNLEGQITNFNVEQDHNQYSLWLKFIRKVVLSKAPDADNDFTIMMIYSHWCKLAFARAGDKAWTPISSPYHYSDIIYRNSKFYTINYRQMVEVWEADELVFSIVNLDLSPDVLLRGVCYLVESLDGNLMLVQKEQKKWGPTSNPKNIMCTVFFLHEETYKWKRVKNLHEQTLFIGTNQSLCLSTIDFPELKQNCIYYTDDMLDICGSYRYTKRHIGIFYLEDEMTRPIDHLGYHYWPPPLWLTPTYPTGRFMLLQQTDNGLKLRLSRHNIKRRFTLQVVSDCFHRSLAAAQRFEVELVVSQLEKAVAWLEDLSLSIPCNALRPDHLSEIRQANLRCIEQTFLSSLLGLRPFPGLWCPILDPTTRIVVVIRPSAAIFMFNLLNSPFQQQDVSYNALNVAHYLAVDSDFYLEPDTLSAVDEIDLLTIGPLIPTWPFATSTNLKESDPSTGKPDEKRYVEWLDSKPERSVVYVSFGSLHRFTKRELVELSAGLAQNRRPYLLVEAGVELEGGGEQGLVVEWCSQVKVLSHTAVGYVVTHCGWNSMLESLSCGVPMVGAPRLSDQATNARTAEVTWGMGVTAELREDG</sequence>
<dbReference type="CDD" id="cd03784">
    <property type="entry name" value="GT1_Gtf-like"/>
    <property type="match status" value="1"/>
</dbReference>
<evidence type="ECO:0000256" key="1">
    <source>
        <dbReference type="ARBA" id="ARBA00022679"/>
    </source>
</evidence>
<dbReference type="InterPro" id="IPR005174">
    <property type="entry name" value="KIB1-4_b-propeller"/>
</dbReference>
<dbReference type="SUPFAM" id="SSF53756">
    <property type="entry name" value="UDP-Glycosyltransferase/glycogen phosphorylase"/>
    <property type="match status" value="1"/>
</dbReference>
<dbReference type="AlphaFoldDB" id="A0A4S8JJ70"/>
<accession>A0A4S8JJ70</accession>
<dbReference type="Gene3D" id="1.20.1280.50">
    <property type="match status" value="1"/>
</dbReference>
<dbReference type="PANTHER" id="PTHR44586:SF25">
    <property type="entry name" value="(WILD MALAYSIAN BANANA) HYPOTHETICAL PROTEIN"/>
    <property type="match status" value="1"/>
</dbReference>
<evidence type="ECO:0000313" key="4">
    <source>
        <dbReference type="EMBL" id="THU61162.1"/>
    </source>
</evidence>
<dbReference type="Pfam" id="PF00201">
    <property type="entry name" value="UDPGT"/>
    <property type="match status" value="1"/>
</dbReference>
<comment type="caution">
    <text evidence="4">The sequence shown here is derived from an EMBL/GenBank/DDBJ whole genome shotgun (WGS) entry which is preliminary data.</text>
</comment>
<dbReference type="InterPro" id="IPR001810">
    <property type="entry name" value="F-box_dom"/>
</dbReference>
<name>A0A4S8JJ70_MUSBA</name>
<dbReference type="PANTHER" id="PTHR44586">
    <property type="entry name" value="F-BOX DOMAIN CONTAINING PROTEIN, EXPRESSED"/>
    <property type="match status" value="1"/>
</dbReference>
<dbReference type="Pfam" id="PF00646">
    <property type="entry name" value="F-box"/>
    <property type="match status" value="1"/>
</dbReference>
<proteinExistence type="predicted"/>
<protein>
    <recommendedName>
        <fullName evidence="6">DUF295 domain-containing protein</fullName>
    </recommendedName>
</protein>
<dbReference type="GO" id="GO:0008194">
    <property type="term" value="F:UDP-glycosyltransferase activity"/>
    <property type="evidence" value="ECO:0007669"/>
    <property type="project" value="InterPro"/>
</dbReference>
<organism evidence="4 5">
    <name type="scientific">Musa balbisiana</name>
    <name type="common">Banana</name>
    <dbReference type="NCBI Taxonomy" id="52838"/>
    <lineage>
        <taxon>Eukaryota</taxon>
        <taxon>Viridiplantae</taxon>
        <taxon>Streptophyta</taxon>
        <taxon>Embryophyta</taxon>
        <taxon>Tracheophyta</taxon>
        <taxon>Spermatophyta</taxon>
        <taxon>Magnoliopsida</taxon>
        <taxon>Liliopsida</taxon>
        <taxon>Zingiberales</taxon>
        <taxon>Musaceae</taxon>
        <taxon>Musa</taxon>
    </lineage>
</organism>
<reference evidence="4 5" key="1">
    <citation type="journal article" date="2019" name="Nat. Plants">
        <title>Genome sequencing of Musa balbisiana reveals subgenome evolution and function divergence in polyploid bananas.</title>
        <authorList>
            <person name="Yao X."/>
        </authorList>
    </citation>
    <scope>NUCLEOTIDE SEQUENCE [LARGE SCALE GENOMIC DNA]</scope>
    <source>
        <strain evidence="5">cv. DH-PKW</strain>
        <tissue evidence="4">Leaves</tissue>
    </source>
</reference>
<feature type="domain" description="F-box" evidence="2">
    <location>
        <begin position="4"/>
        <end position="37"/>
    </location>
</feature>
<gene>
    <name evidence="4" type="ORF">C4D60_Mb07t20380</name>
</gene>